<gene>
    <name evidence="1" type="ORF">Zmor_021283</name>
</gene>
<proteinExistence type="predicted"/>
<sequence>MTFMKKFIKFCNDNVVMISGLSIIVGVHWGWSKLQDVPALVRPEEKKDLPLIVGTRKLGELIEHKYHELTDAEPKQP</sequence>
<dbReference type="EMBL" id="JALNTZ010000006">
    <property type="protein sequence ID" value="KAJ3649546.1"/>
    <property type="molecule type" value="Genomic_DNA"/>
</dbReference>
<organism evidence="1 2">
    <name type="scientific">Zophobas morio</name>
    <dbReference type="NCBI Taxonomy" id="2755281"/>
    <lineage>
        <taxon>Eukaryota</taxon>
        <taxon>Metazoa</taxon>
        <taxon>Ecdysozoa</taxon>
        <taxon>Arthropoda</taxon>
        <taxon>Hexapoda</taxon>
        <taxon>Insecta</taxon>
        <taxon>Pterygota</taxon>
        <taxon>Neoptera</taxon>
        <taxon>Endopterygota</taxon>
        <taxon>Coleoptera</taxon>
        <taxon>Polyphaga</taxon>
        <taxon>Cucujiformia</taxon>
        <taxon>Tenebrionidae</taxon>
        <taxon>Zophobas</taxon>
    </lineage>
</organism>
<dbReference type="Proteomes" id="UP001168821">
    <property type="component" value="Unassembled WGS sequence"/>
</dbReference>
<evidence type="ECO:0000313" key="1">
    <source>
        <dbReference type="EMBL" id="KAJ3649546.1"/>
    </source>
</evidence>
<name>A0AA38I604_9CUCU</name>
<accession>A0AA38I604</accession>
<dbReference type="AlphaFoldDB" id="A0AA38I604"/>
<comment type="caution">
    <text evidence="1">The sequence shown here is derived from an EMBL/GenBank/DDBJ whole genome shotgun (WGS) entry which is preliminary data.</text>
</comment>
<evidence type="ECO:0000313" key="2">
    <source>
        <dbReference type="Proteomes" id="UP001168821"/>
    </source>
</evidence>
<protein>
    <submittedName>
        <fullName evidence="1">Uncharacterized protein</fullName>
    </submittedName>
</protein>
<keyword evidence="2" id="KW-1185">Reference proteome</keyword>
<reference evidence="1" key="1">
    <citation type="journal article" date="2023" name="G3 (Bethesda)">
        <title>Whole genome assemblies of Zophobas morio and Tenebrio molitor.</title>
        <authorList>
            <person name="Kaur S."/>
            <person name="Stinson S.A."/>
            <person name="diCenzo G.C."/>
        </authorList>
    </citation>
    <scope>NUCLEOTIDE SEQUENCE</scope>
    <source>
        <strain evidence="1">QUZm001</strain>
    </source>
</reference>